<keyword evidence="2" id="KW-0547">Nucleotide-binding</keyword>
<dbReference type="InterPro" id="IPR055414">
    <property type="entry name" value="LRR_R13L4/SHOC2-like"/>
</dbReference>
<feature type="domain" description="Disease resistance N-terminal" evidence="6">
    <location>
        <begin position="4"/>
        <end position="47"/>
    </location>
</feature>
<dbReference type="Gene3D" id="3.80.10.10">
    <property type="entry name" value="Ribonuclease Inhibitor"/>
    <property type="match status" value="1"/>
</dbReference>
<dbReference type="InterPro" id="IPR042197">
    <property type="entry name" value="Apaf_helical"/>
</dbReference>
<dbReference type="Gene3D" id="3.40.50.300">
    <property type="entry name" value="P-loop containing nucleotide triphosphate hydrolases"/>
    <property type="match status" value="1"/>
</dbReference>
<dbReference type="Pfam" id="PF23559">
    <property type="entry name" value="WHD_DRP"/>
    <property type="match status" value="1"/>
</dbReference>
<dbReference type="PRINTS" id="PR00364">
    <property type="entry name" value="DISEASERSIST"/>
</dbReference>
<dbReference type="PANTHER" id="PTHR36766">
    <property type="entry name" value="PLANT BROAD-SPECTRUM MILDEW RESISTANCE PROTEIN RPW8"/>
    <property type="match status" value="1"/>
</dbReference>
<evidence type="ECO:0000259" key="7">
    <source>
        <dbReference type="Pfam" id="PF23559"/>
    </source>
</evidence>
<dbReference type="Pfam" id="PF18052">
    <property type="entry name" value="Rx_N"/>
    <property type="match status" value="1"/>
</dbReference>
<dbReference type="Gene3D" id="1.20.5.4130">
    <property type="match status" value="1"/>
</dbReference>
<name>A0ABP0YQN0_9ROSI</name>
<reference evidence="9 10" key="1">
    <citation type="submission" date="2024-03" db="EMBL/GenBank/DDBJ databases">
        <authorList>
            <person name="Gkanogiannis A."/>
            <person name="Becerra Lopez-Lavalle L."/>
        </authorList>
    </citation>
    <scope>NUCLEOTIDE SEQUENCE [LARGE SCALE GENOMIC DNA]</scope>
</reference>
<sequence>MEYTMLNLKSILMDAEEKQEHSHHLRNWLKELQNVFSQIEGSIDERKEEIYKTEGIGKQVLAPFLCFNQIVHTRKREKLFDHLDAVASKMYEFNLIERHTPAIKMETAHPFLSATEVSTSIMKPSWKLLYPLTNAPKVYQNGRYHDLLNYFKDPNHGFLFHIVGEAGIGKSTLAKFFYNDPEVVGMFPLRLWVCVREEFDTRRLMKEILNFSYCPATCDNLTETELCSTVQQYLREKTFLLVFQDLSIKNLYNCSLFTSLLGMQKRGSKIMVTTQNEDIADAIEQPKVYMVEVQSQQNQSRTALVRDIEETSNVYNADESVQANPPGKQDPFITNQTIFKVERLSEEDSISLFEDYASRDKDEAFKRKAKEHVKKCNGVPLAIKCMGAMLSLETSVPEFEWMEDNKQQESEEQDEDCRILSILRLCYDRMPSLLKPCFLYCSQLPHDSILSSNDVIQVWMAHGLLQSPQENYFSLEDIGENYFKELCSRCFLQEIEEYGLGYWFKMHPLIRKLTHILIQEQTKGLIKAVTKVTSIAFPVRDEVLSSSFLAEKCISKFQCLGLLYLGYTDLQEIPNAIGTLMHLRYLDLQGNKKIKWLPNSICNLKNLQTLILASCSALEELPIDIRKLIELRYLWVTANKLHLHKNGVGTMTSLRFLAIGGCENLQDLFEQPSCLVQLKTLMIYNCKTLKLLPKEMGFILSLQNLVIWSCKQLTLTLKGVEFSLQRFTIRELPKVNKLPEWLQTSIETLRVLEIIDCPIEVEEERLKMYEALESMVIQGDVEEQAVKPRNLVWRRPMVVKNVQEIGYHY</sequence>
<dbReference type="InterPro" id="IPR032675">
    <property type="entry name" value="LRR_dom_sf"/>
</dbReference>
<dbReference type="PANTHER" id="PTHR36766:SF70">
    <property type="entry name" value="DISEASE RESISTANCE PROTEIN RGA4"/>
    <property type="match status" value="1"/>
</dbReference>
<keyword evidence="1" id="KW-0677">Repeat</keyword>
<evidence type="ECO:0000259" key="8">
    <source>
        <dbReference type="Pfam" id="PF23598"/>
    </source>
</evidence>
<evidence type="ECO:0000256" key="3">
    <source>
        <dbReference type="ARBA" id="ARBA00022821"/>
    </source>
</evidence>
<dbReference type="Proteomes" id="UP001642487">
    <property type="component" value="Chromosome 5"/>
</dbReference>
<evidence type="ECO:0000313" key="10">
    <source>
        <dbReference type="Proteomes" id="UP001642487"/>
    </source>
</evidence>
<accession>A0ABP0YQN0</accession>
<evidence type="ECO:0000259" key="5">
    <source>
        <dbReference type="Pfam" id="PF00931"/>
    </source>
</evidence>
<keyword evidence="10" id="KW-1185">Reference proteome</keyword>
<dbReference type="InterPro" id="IPR036388">
    <property type="entry name" value="WH-like_DNA-bd_sf"/>
</dbReference>
<dbReference type="Gene3D" id="1.10.8.430">
    <property type="entry name" value="Helical domain of apoptotic protease-activating factors"/>
    <property type="match status" value="1"/>
</dbReference>
<evidence type="ECO:0000256" key="2">
    <source>
        <dbReference type="ARBA" id="ARBA00022741"/>
    </source>
</evidence>
<dbReference type="SUPFAM" id="SSF52540">
    <property type="entry name" value="P-loop containing nucleoside triphosphate hydrolases"/>
    <property type="match status" value="2"/>
</dbReference>
<feature type="domain" description="NB-ARC" evidence="5">
    <location>
        <begin position="155"/>
        <end position="294"/>
    </location>
</feature>
<evidence type="ECO:0000259" key="6">
    <source>
        <dbReference type="Pfam" id="PF18052"/>
    </source>
</evidence>
<keyword evidence="4" id="KW-0067">ATP-binding</keyword>
<evidence type="ECO:0000313" key="9">
    <source>
        <dbReference type="EMBL" id="CAK9322834.1"/>
    </source>
</evidence>
<dbReference type="Pfam" id="PF00931">
    <property type="entry name" value="NB-ARC"/>
    <property type="match status" value="1"/>
</dbReference>
<dbReference type="Gene3D" id="1.10.10.10">
    <property type="entry name" value="Winged helix-like DNA-binding domain superfamily/Winged helix DNA-binding domain"/>
    <property type="match status" value="1"/>
</dbReference>
<proteinExistence type="predicted"/>
<dbReference type="EMBL" id="OZ021739">
    <property type="protein sequence ID" value="CAK9322834.1"/>
    <property type="molecule type" value="Genomic_DNA"/>
</dbReference>
<protein>
    <submittedName>
        <fullName evidence="9">Uncharacterized protein</fullName>
    </submittedName>
</protein>
<feature type="domain" description="Disease resistance protein winged helix" evidence="7">
    <location>
        <begin position="445"/>
        <end position="513"/>
    </location>
</feature>
<feature type="domain" description="Disease resistance R13L4/SHOC-2-like LRR" evidence="8">
    <location>
        <begin position="554"/>
        <end position="772"/>
    </location>
</feature>
<keyword evidence="3" id="KW-0611">Plant defense</keyword>
<organism evidence="9 10">
    <name type="scientific">Citrullus colocynthis</name>
    <name type="common">colocynth</name>
    <dbReference type="NCBI Taxonomy" id="252529"/>
    <lineage>
        <taxon>Eukaryota</taxon>
        <taxon>Viridiplantae</taxon>
        <taxon>Streptophyta</taxon>
        <taxon>Embryophyta</taxon>
        <taxon>Tracheophyta</taxon>
        <taxon>Spermatophyta</taxon>
        <taxon>Magnoliopsida</taxon>
        <taxon>eudicotyledons</taxon>
        <taxon>Gunneridae</taxon>
        <taxon>Pentapetalae</taxon>
        <taxon>rosids</taxon>
        <taxon>fabids</taxon>
        <taxon>Cucurbitales</taxon>
        <taxon>Cucurbitaceae</taxon>
        <taxon>Benincaseae</taxon>
        <taxon>Citrullus</taxon>
    </lineage>
</organism>
<dbReference type="InterPro" id="IPR041118">
    <property type="entry name" value="Rx_N"/>
</dbReference>
<evidence type="ECO:0000256" key="4">
    <source>
        <dbReference type="ARBA" id="ARBA00022840"/>
    </source>
</evidence>
<dbReference type="InterPro" id="IPR027417">
    <property type="entry name" value="P-loop_NTPase"/>
</dbReference>
<dbReference type="Pfam" id="PF23598">
    <property type="entry name" value="LRR_14"/>
    <property type="match status" value="1"/>
</dbReference>
<gene>
    <name evidence="9" type="ORF">CITCOLO1_LOCUS14997</name>
</gene>
<evidence type="ECO:0000256" key="1">
    <source>
        <dbReference type="ARBA" id="ARBA00022737"/>
    </source>
</evidence>
<dbReference type="InterPro" id="IPR002182">
    <property type="entry name" value="NB-ARC"/>
</dbReference>
<dbReference type="SUPFAM" id="SSF52058">
    <property type="entry name" value="L domain-like"/>
    <property type="match status" value="1"/>
</dbReference>
<dbReference type="InterPro" id="IPR058922">
    <property type="entry name" value="WHD_DRP"/>
</dbReference>